<dbReference type="EMBL" id="JAULSV010000002">
    <property type="protein sequence ID" value="KAK0651782.1"/>
    <property type="molecule type" value="Genomic_DNA"/>
</dbReference>
<gene>
    <name evidence="1" type="ORF">B0T16DRAFT_86781</name>
</gene>
<accession>A0AA39YFN4</accession>
<protein>
    <submittedName>
        <fullName evidence="1">Uncharacterized protein</fullName>
    </submittedName>
</protein>
<proteinExistence type="predicted"/>
<dbReference type="AlphaFoldDB" id="A0AA39YFN4"/>
<reference evidence="1" key="1">
    <citation type="submission" date="2023-06" db="EMBL/GenBank/DDBJ databases">
        <title>Genome-scale phylogeny and comparative genomics of the fungal order Sordariales.</title>
        <authorList>
            <consortium name="Lawrence Berkeley National Laboratory"/>
            <person name="Hensen N."/>
            <person name="Bonometti L."/>
            <person name="Westerberg I."/>
            <person name="Brannstrom I.O."/>
            <person name="Guillou S."/>
            <person name="Cros-Aarteil S."/>
            <person name="Calhoun S."/>
            <person name="Haridas S."/>
            <person name="Kuo A."/>
            <person name="Mondo S."/>
            <person name="Pangilinan J."/>
            <person name="Riley R."/>
            <person name="Labutti K."/>
            <person name="Andreopoulos B."/>
            <person name="Lipzen A."/>
            <person name="Chen C."/>
            <person name="Yanf M."/>
            <person name="Daum C."/>
            <person name="Ng V."/>
            <person name="Clum A."/>
            <person name="Steindorff A."/>
            <person name="Ohm R."/>
            <person name="Martin F."/>
            <person name="Silar P."/>
            <person name="Natvig D."/>
            <person name="Lalanne C."/>
            <person name="Gautier V."/>
            <person name="Ament-Velasquez S.L."/>
            <person name="Kruys A."/>
            <person name="Hutchinson M.I."/>
            <person name="Powell A.J."/>
            <person name="Barry K."/>
            <person name="Miller A.N."/>
            <person name="Grigoriev I.V."/>
            <person name="Debuchy R."/>
            <person name="Gladieux P."/>
            <person name="Thoren M.H."/>
            <person name="Johannesson H."/>
        </authorList>
    </citation>
    <scope>NUCLEOTIDE SEQUENCE</scope>
    <source>
        <strain evidence="1">SMH2532-1</strain>
    </source>
</reference>
<evidence type="ECO:0000313" key="1">
    <source>
        <dbReference type="EMBL" id="KAK0651782.1"/>
    </source>
</evidence>
<name>A0AA39YFN4_9PEZI</name>
<evidence type="ECO:0000313" key="2">
    <source>
        <dbReference type="Proteomes" id="UP001174936"/>
    </source>
</evidence>
<organism evidence="1 2">
    <name type="scientific">Cercophora newfieldiana</name>
    <dbReference type="NCBI Taxonomy" id="92897"/>
    <lineage>
        <taxon>Eukaryota</taxon>
        <taxon>Fungi</taxon>
        <taxon>Dikarya</taxon>
        <taxon>Ascomycota</taxon>
        <taxon>Pezizomycotina</taxon>
        <taxon>Sordariomycetes</taxon>
        <taxon>Sordariomycetidae</taxon>
        <taxon>Sordariales</taxon>
        <taxon>Lasiosphaeriaceae</taxon>
        <taxon>Cercophora</taxon>
    </lineage>
</organism>
<dbReference type="Proteomes" id="UP001174936">
    <property type="component" value="Unassembled WGS sequence"/>
</dbReference>
<sequence length="133" mass="14832">MRLCILSCLGRRSLSFLFQRVTHTPGWILPPCLPGRDDGGRASFQRPMALGLALSSHSEDPPKRPWVNEIWGSRRLAGGNRLNQLSAGVSLRLRSSAAHLSCRIQFDTKPPLFASFGEVVYRSVAAQYPLSWR</sequence>
<comment type="caution">
    <text evidence="1">The sequence shown here is derived from an EMBL/GenBank/DDBJ whole genome shotgun (WGS) entry which is preliminary data.</text>
</comment>
<keyword evidence="2" id="KW-1185">Reference proteome</keyword>